<name>A0A060SHL5_PYCCI</name>
<dbReference type="EMBL" id="CCBP010000124">
    <property type="protein sequence ID" value="CDO73870.1"/>
    <property type="molecule type" value="Genomic_DNA"/>
</dbReference>
<feature type="compositionally biased region" description="Basic and acidic residues" evidence="1">
    <location>
        <begin position="181"/>
        <end position="207"/>
    </location>
</feature>
<reference evidence="2" key="1">
    <citation type="submission" date="2014-01" db="EMBL/GenBank/DDBJ databases">
        <title>The genome of the white-rot fungus Pycnoporus cinnabarinus: a basidiomycete model with a versatile arsenal for lignocellulosic biomass breakdown.</title>
        <authorList>
            <person name="Levasseur A."/>
            <person name="Lomascolo A."/>
            <person name="Ruiz-Duenas F.J."/>
            <person name="Uzan E."/>
            <person name="Piumi F."/>
            <person name="Kues U."/>
            <person name="Ram A.F.J."/>
            <person name="Murat C."/>
            <person name="Haon M."/>
            <person name="Benoit I."/>
            <person name="Arfi Y."/>
            <person name="Chevret D."/>
            <person name="Drula E."/>
            <person name="Kwon M.J."/>
            <person name="Gouret P."/>
            <person name="Lesage-Meessen L."/>
            <person name="Lombard V."/>
            <person name="Mariette J."/>
            <person name="Noirot C."/>
            <person name="Park J."/>
            <person name="Patyshakuliyeva A."/>
            <person name="Wieneger R.A.B."/>
            <person name="Wosten H.A.B."/>
            <person name="Martin F."/>
            <person name="Coutinho P.M."/>
            <person name="de Vries R."/>
            <person name="Martinez A.T."/>
            <person name="Klopp C."/>
            <person name="Pontarotti P."/>
            <person name="Henrissat B."/>
            <person name="Record E."/>
        </authorList>
    </citation>
    <scope>NUCLEOTIDE SEQUENCE [LARGE SCALE GENOMIC DNA]</scope>
    <source>
        <strain evidence="2">BRFM137</strain>
    </source>
</reference>
<dbReference type="Proteomes" id="UP000029665">
    <property type="component" value="Unassembled WGS sequence"/>
</dbReference>
<organism evidence="2 3">
    <name type="scientific">Pycnoporus cinnabarinus</name>
    <name type="common">Cinnabar-red polypore</name>
    <name type="synonym">Trametes cinnabarina</name>
    <dbReference type="NCBI Taxonomy" id="5643"/>
    <lineage>
        <taxon>Eukaryota</taxon>
        <taxon>Fungi</taxon>
        <taxon>Dikarya</taxon>
        <taxon>Basidiomycota</taxon>
        <taxon>Agaricomycotina</taxon>
        <taxon>Agaricomycetes</taxon>
        <taxon>Polyporales</taxon>
        <taxon>Polyporaceae</taxon>
        <taxon>Trametes</taxon>
    </lineage>
</organism>
<evidence type="ECO:0000313" key="2">
    <source>
        <dbReference type="EMBL" id="CDO73870.1"/>
    </source>
</evidence>
<proteinExistence type="predicted"/>
<evidence type="ECO:0000313" key="3">
    <source>
        <dbReference type="Proteomes" id="UP000029665"/>
    </source>
</evidence>
<feature type="compositionally biased region" description="Acidic residues" evidence="1">
    <location>
        <begin position="103"/>
        <end position="115"/>
    </location>
</feature>
<dbReference type="HOGENOM" id="CLU_1326978_0_0_1"/>
<sequence length="207" mass="22647">MRGPKLVSGPSDPSAFGKGSATQSQPKPSRALGSLFARRGNSQLAAYDRTAEDGFTEEEAQATPVPEAPAQEQEVSPAPALEDGPLLPPASSDAKGKKRALEPEDDLEEQGESSEEPPRQRIRIHPVSVRSYTTQCSLLRAKVSMIPMPAPDPRRGRECELMVFPADEEDEEFVDATPTKRSREEFEEGRSSTDDAEERDAKKARLE</sequence>
<evidence type="ECO:0000256" key="1">
    <source>
        <dbReference type="SAM" id="MobiDB-lite"/>
    </source>
</evidence>
<accession>A0A060SHL5</accession>
<dbReference type="AlphaFoldDB" id="A0A060SHL5"/>
<gene>
    <name evidence="2" type="ORF">BN946_scf185016.g27</name>
</gene>
<comment type="caution">
    <text evidence="2">The sequence shown here is derived from an EMBL/GenBank/DDBJ whole genome shotgun (WGS) entry which is preliminary data.</text>
</comment>
<protein>
    <submittedName>
        <fullName evidence="2">Uncharacterized protein</fullName>
    </submittedName>
</protein>
<feature type="region of interest" description="Disordered" evidence="1">
    <location>
        <begin position="1"/>
        <end position="127"/>
    </location>
</feature>
<feature type="region of interest" description="Disordered" evidence="1">
    <location>
        <begin position="167"/>
        <end position="207"/>
    </location>
</feature>
<keyword evidence="3" id="KW-1185">Reference proteome</keyword>